<keyword evidence="3" id="KW-0285">Flavoprotein</keyword>
<feature type="non-terminal residue" evidence="7">
    <location>
        <position position="1"/>
    </location>
</feature>
<evidence type="ECO:0000313" key="7">
    <source>
        <dbReference type="EMBL" id="GAI52958.1"/>
    </source>
</evidence>
<feature type="domain" description="FMN-binding" evidence="6">
    <location>
        <begin position="71"/>
        <end position="112"/>
    </location>
</feature>
<keyword evidence="5" id="KW-0249">Electron transport</keyword>
<evidence type="ECO:0000259" key="6">
    <source>
        <dbReference type="Pfam" id="PF04205"/>
    </source>
</evidence>
<dbReference type="AlphaFoldDB" id="X1PAV3"/>
<comment type="caution">
    <text evidence="7">The sequence shown here is derived from an EMBL/GenBank/DDBJ whole genome shotgun (WGS) entry which is preliminary data.</text>
</comment>
<protein>
    <recommendedName>
        <fullName evidence="6">FMN-binding domain-containing protein</fullName>
    </recommendedName>
</protein>
<evidence type="ECO:0000256" key="3">
    <source>
        <dbReference type="ARBA" id="ARBA00022630"/>
    </source>
</evidence>
<sequence>NNFSLLALIFDIAEPRIIEQRRLEEERAIQEVLPQVPEAIEKIQEEDIVFYKAKDAKGNLIAYVFITKGYGYSSDIRTVVSMNPEAEIIAVKILEQGETPGIGSRITEDDFLNQFKNKHI</sequence>
<dbReference type="PANTHER" id="PTHR36118:SF1">
    <property type="entry name" value="ION-TRANSLOCATING OXIDOREDUCTASE COMPLEX SUBUNIT G"/>
    <property type="match status" value="1"/>
</dbReference>
<proteinExistence type="predicted"/>
<dbReference type="PANTHER" id="PTHR36118">
    <property type="entry name" value="ION-TRANSLOCATING OXIDOREDUCTASE COMPLEX SUBUNIT G"/>
    <property type="match status" value="1"/>
</dbReference>
<gene>
    <name evidence="7" type="ORF">S06H3_64404</name>
</gene>
<keyword evidence="2" id="KW-0597">Phosphoprotein</keyword>
<organism evidence="7">
    <name type="scientific">marine sediment metagenome</name>
    <dbReference type="NCBI Taxonomy" id="412755"/>
    <lineage>
        <taxon>unclassified sequences</taxon>
        <taxon>metagenomes</taxon>
        <taxon>ecological metagenomes</taxon>
    </lineage>
</organism>
<dbReference type="GO" id="GO:0010181">
    <property type="term" value="F:FMN binding"/>
    <property type="evidence" value="ECO:0007669"/>
    <property type="project" value="InterPro"/>
</dbReference>
<evidence type="ECO:0000256" key="5">
    <source>
        <dbReference type="ARBA" id="ARBA00022982"/>
    </source>
</evidence>
<dbReference type="InterPro" id="IPR010209">
    <property type="entry name" value="Ion_transpt_RnfG/RsxG"/>
</dbReference>
<accession>X1PAV3</accession>
<feature type="non-terminal residue" evidence="7">
    <location>
        <position position="120"/>
    </location>
</feature>
<evidence type="ECO:0000256" key="1">
    <source>
        <dbReference type="ARBA" id="ARBA00022448"/>
    </source>
</evidence>
<name>X1PAV3_9ZZZZ</name>
<dbReference type="GO" id="GO:0022900">
    <property type="term" value="P:electron transport chain"/>
    <property type="evidence" value="ECO:0007669"/>
    <property type="project" value="InterPro"/>
</dbReference>
<keyword evidence="4" id="KW-0288">FMN</keyword>
<evidence type="ECO:0000256" key="4">
    <source>
        <dbReference type="ARBA" id="ARBA00022643"/>
    </source>
</evidence>
<keyword evidence="1" id="KW-0813">Transport</keyword>
<reference evidence="7" key="1">
    <citation type="journal article" date="2014" name="Front. Microbiol.">
        <title>High frequency of phylogenetically diverse reductive dehalogenase-homologous genes in deep subseafloor sedimentary metagenomes.</title>
        <authorList>
            <person name="Kawai M."/>
            <person name="Futagami T."/>
            <person name="Toyoda A."/>
            <person name="Takaki Y."/>
            <person name="Nishi S."/>
            <person name="Hori S."/>
            <person name="Arai W."/>
            <person name="Tsubouchi T."/>
            <person name="Morono Y."/>
            <person name="Uchiyama I."/>
            <person name="Ito T."/>
            <person name="Fujiyama A."/>
            <person name="Inagaki F."/>
            <person name="Takami H."/>
        </authorList>
    </citation>
    <scope>NUCLEOTIDE SEQUENCE</scope>
    <source>
        <strain evidence="7">Expedition CK06-06</strain>
    </source>
</reference>
<evidence type="ECO:0000256" key="2">
    <source>
        <dbReference type="ARBA" id="ARBA00022553"/>
    </source>
</evidence>
<dbReference type="InterPro" id="IPR007329">
    <property type="entry name" value="FMN-bd"/>
</dbReference>
<dbReference type="GO" id="GO:0005886">
    <property type="term" value="C:plasma membrane"/>
    <property type="evidence" value="ECO:0007669"/>
    <property type="project" value="InterPro"/>
</dbReference>
<dbReference type="Pfam" id="PF04205">
    <property type="entry name" value="FMN_bind"/>
    <property type="match status" value="1"/>
</dbReference>
<dbReference type="EMBL" id="BARV01043007">
    <property type="protein sequence ID" value="GAI52958.1"/>
    <property type="molecule type" value="Genomic_DNA"/>
</dbReference>
<dbReference type="GO" id="GO:0009055">
    <property type="term" value="F:electron transfer activity"/>
    <property type="evidence" value="ECO:0007669"/>
    <property type="project" value="InterPro"/>
</dbReference>